<evidence type="ECO:0000313" key="6">
    <source>
        <dbReference type="EMBL" id="KAJ7381409.1"/>
    </source>
</evidence>
<evidence type="ECO:0000256" key="3">
    <source>
        <dbReference type="PROSITE-ProRule" id="PRU00104"/>
    </source>
</evidence>
<sequence length="207" mass="23316">MSHVCGFTIITSMHSYNSYSAGIEYLVCLCRVAVKCTVALGMFCRVLQYLVKPTDYTCGCWFFDWLRNMEKKLKPSWSGACILSSSIVCCISGLVESCRPDHGYTHDSRAVKILFEILSCYTQEEQRLFLQFVTGSPRLPVGGLRSLNPPLTIVRKSFEPPLCADNYLPSVMTCVNYLKLPDYSSKEIMSSKLQLAAMEGQRSFHLS</sequence>
<dbReference type="GO" id="GO:0016874">
    <property type="term" value="F:ligase activity"/>
    <property type="evidence" value="ECO:0007669"/>
    <property type="project" value="UniProtKB-KW"/>
</dbReference>
<comment type="caution">
    <text evidence="6">The sequence shown here is derived from an EMBL/GenBank/DDBJ whole genome shotgun (WGS) entry which is preliminary data.</text>
</comment>
<feature type="domain" description="HECT" evidence="5">
    <location>
        <begin position="91"/>
        <end position="207"/>
    </location>
</feature>
<feature type="active site" description="Glycyl thioester intermediate" evidence="3">
    <location>
        <position position="174"/>
    </location>
</feature>
<keyword evidence="7" id="KW-1185">Reference proteome</keyword>
<dbReference type="Proteomes" id="UP001163046">
    <property type="component" value="Unassembled WGS sequence"/>
</dbReference>
<dbReference type="SMART" id="SM00119">
    <property type="entry name" value="HECTc"/>
    <property type="match status" value="1"/>
</dbReference>
<organism evidence="6 7">
    <name type="scientific">Desmophyllum pertusum</name>
    <dbReference type="NCBI Taxonomy" id="174260"/>
    <lineage>
        <taxon>Eukaryota</taxon>
        <taxon>Metazoa</taxon>
        <taxon>Cnidaria</taxon>
        <taxon>Anthozoa</taxon>
        <taxon>Hexacorallia</taxon>
        <taxon>Scleractinia</taxon>
        <taxon>Caryophylliina</taxon>
        <taxon>Caryophylliidae</taxon>
        <taxon>Desmophyllum</taxon>
    </lineage>
</organism>
<comment type="similarity">
    <text evidence="4">Belongs to the UPL family. K-HECT subfamily.</text>
</comment>
<keyword evidence="2 3" id="KW-0833">Ubl conjugation pathway</keyword>
<accession>A0A9W9ZI64</accession>
<comment type="catalytic activity">
    <reaction evidence="4">
        <text>S-ubiquitinyl-[E2 ubiquitin-conjugating enzyme]-L-cysteine + [acceptor protein]-L-lysine = [E2 ubiquitin-conjugating enzyme]-L-cysteine + N(6)-ubiquitinyl-[acceptor protein]-L-lysine.</text>
        <dbReference type="EC" id="2.3.2.26"/>
    </reaction>
</comment>
<dbReference type="OrthoDB" id="271273at2759"/>
<dbReference type="Pfam" id="PF00632">
    <property type="entry name" value="HECT"/>
    <property type="match status" value="1"/>
</dbReference>
<comment type="pathway">
    <text evidence="4">Protein modification; protein ubiquitination.</text>
</comment>
<dbReference type="GO" id="GO:0061630">
    <property type="term" value="F:ubiquitin protein ligase activity"/>
    <property type="evidence" value="ECO:0007669"/>
    <property type="project" value="UniProtKB-UniRule"/>
</dbReference>
<dbReference type="SUPFAM" id="SSF56204">
    <property type="entry name" value="Hect, E3 ligase catalytic domain"/>
    <property type="match status" value="1"/>
</dbReference>
<dbReference type="PANTHER" id="PTHR45670:SF13">
    <property type="entry name" value="E3 UBIQUITIN-PROTEIN LIGASE TRIP12"/>
    <property type="match status" value="1"/>
</dbReference>
<dbReference type="PROSITE" id="PS50237">
    <property type="entry name" value="HECT"/>
    <property type="match status" value="1"/>
</dbReference>
<dbReference type="Gene3D" id="3.30.2410.10">
    <property type="entry name" value="Hect, E3 ligase catalytic domain"/>
    <property type="match status" value="1"/>
</dbReference>
<keyword evidence="1 4" id="KW-0808">Transferase</keyword>
<evidence type="ECO:0000259" key="5">
    <source>
        <dbReference type="PROSITE" id="PS50237"/>
    </source>
</evidence>
<evidence type="ECO:0000256" key="1">
    <source>
        <dbReference type="ARBA" id="ARBA00022679"/>
    </source>
</evidence>
<dbReference type="PANTHER" id="PTHR45670">
    <property type="entry name" value="E3 UBIQUITIN-PROTEIN LIGASE TRIP12"/>
    <property type="match status" value="1"/>
</dbReference>
<evidence type="ECO:0000256" key="4">
    <source>
        <dbReference type="RuleBase" id="RU369009"/>
    </source>
</evidence>
<dbReference type="EMBL" id="MU826350">
    <property type="protein sequence ID" value="KAJ7381409.1"/>
    <property type="molecule type" value="Genomic_DNA"/>
</dbReference>
<keyword evidence="6" id="KW-0012">Acyltransferase</keyword>
<dbReference type="GO" id="GO:0000209">
    <property type="term" value="P:protein polyubiquitination"/>
    <property type="evidence" value="ECO:0007669"/>
    <property type="project" value="TreeGrafter"/>
</dbReference>
<keyword evidence="6" id="KW-0436">Ligase</keyword>
<dbReference type="InterPro" id="IPR000569">
    <property type="entry name" value="HECT_dom"/>
</dbReference>
<evidence type="ECO:0000256" key="2">
    <source>
        <dbReference type="ARBA" id="ARBA00022786"/>
    </source>
</evidence>
<dbReference type="GO" id="GO:0043161">
    <property type="term" value="P:proteasome-mediated ubiquitin-dependent protein catabolic process"/>
    <property type="evidence" value="ECO:0007669"/>
    <property type="project" value="TreeGrafter"/>
</dbReference>
<dbReference type="GO" id="GO:0016607">
    <property type="term" value="C:nuclear speck"/>
    <property type="evidence" value="ECO:0007669"/>
    <property type="project" value="TreeGrafter"/>
</dbReference>
<dbReference type="AlphaFoldDB" id="A0A9W9ZI64"/>
<dbReference type="FunFam" id="3.30.2410.10:FF:000005">
    <property type="entry name" value="E3 ubiquitin-protein ligase TRIP12 isoform X1"/>
    <property type="match status" value="1"/>
</dbReference>
<evidence type="ECO:0000313" key="7">
    <source>
        <dbReference type="Proteomes" id="UP001163046"/>
    </source>
</evidence>
<dbReference type="InterPro" id="IPR045322">
    <property type="entry name" value="HECTD1/TRIP12-like"/>
</dbReference>
<name>A0A9W9ZI64_9CNID</name>
<protein>
    <recommendedName>
        <fullName evidence="4">E3 ubiquitin-protein ligase</fullName>
        <ecNumber evidence="4">2.3.2.26</ecNumber>
    </recommendedName>
</protein>
<dbReference type="InterPro" id="IPR035983">
    <property type="entry name" value="Hect_E3_ubiquitin_ligase"/>
</dbReference>
<gene>
    <name evidence="6" type="primary">TRIP12_3</name>
    <name evidence="6" type="ORF">OS493_001544</name>
</gene>
<reference evidence="6" key="1">
    <citation type="submission" date="2023-01" db="EMBL/GenBank/DDBJ databases">
        <title>Genome assembly of the deep-sea coral Lophelia pertusa.</title>
        <authorList>
            <person name="Herrera S."/>
            <person name="Cordes E."/>
        </authorList>
    </citation>
    <scope>NUCLEOTIDE SEQUENCE</scope>
    <source>
        <strain evidence="6">USNM1676648</strain>
        <tissue evidence="6">Polyp</tissue>
    </source>
</reference>
<dbReference type="EC" id="2.3.2.26" evidence="4"/>
<proteinExistence type="inferred from homology"/>
<comment type="function">
    <text evidence="4">E3 ubiquitin-protein ligase which accepts ubiquitin from an E2 ubiquitin-conjugating enzyme in the form of a thioester and then directly transfers the ubiquitin to targeted substrates.</text>
</comment>